<reference evidence="14 15" key="1">
    <citation type="submission" date="2017-11" db="EMBL/GenBank/DDBJ databases">
        <title>De novo assembly and phasing of dikaryotic genomes from two isolates of Puccinia coronata f. sp. avenae, the causal agent of oat crown rust.</title>
        <authorList>
            <person name="Miller M.E."/>
            <person name="Zhang Y."/>
            <person name="Omidvar V."/>
            <person name="Sperschneider J."/>
            <person name="Schwessinger B."/>
            <person name="Raley C."/>
            <person name="Palmer J.M."/>
            <person name="Garnica D."/>
            <person name="Upadhyaya N."/>
            <person name="Rathjen J."/>
            <person name="Taylor J.M."/>
            <person name="Park R.F."/>
            <person name="Dodds P.N."/>
            <person name="Hirsch C.D."/>
            <person name="Kianian S.F."/>
            <person name="Figueroa M."/>
        </authorList>
    </citation>
    <scope>NUCLEOTIDE SEQUENCE [LARGE SCALE GENOMIC DNA]</scope>
    <source>
        <strain evidence="14">12NC29</strain>
    </source>
</reference>
<dbReference type="GO" id="GO:0015074">
    <property type="term" value="P:DNA integration"/>
    <property type="evidence" value="ECO:0007669"/>
    <property type="project" value="UniProtKB-KW"/>
</dbReference>
<evidence type="ECO:0000256" key="11">
    <source>
        <dbReference type="SAM" id="MobiDB-lite"/>
    </source>
</evidence>
<organism evidence="14 15">
    <name type="scientific">Puccinia coronata f. sp. avenae</name>
    <dbReference type="NCBI Taxonomy" id="200324"/>
    <lineage>
        <taxon>Eukaryota</taxon>
        <taxon>Fungi</taxon>
        <taxon>Dikarya</taxon>
        <taxon>Basidiomycota</taxon>
        <taxon>Pucciniomycotina</taxon>
        <taxon>Pucciniomycetes</taxon>
        <taxon>Pucciniales</taxon>
        <taxon>Pucciniaceae</taxon>
        <taxon>Puccinia</taxon>
    </lineage>
</organism>
<dbReference type="Pfam" id="PF17921">
    <property type="entry name" value="Integrase_H2C2"/>
    <property type="match status" value="1"/>
</dbReference>
<evidence type="ECO:0000256" key="9">
    <source>
        <dbReference type="ARBA" id="ARBA00023125"/>
    </source>
</evidence>
<evidence type="ECO:0000256" key="6">
    <source>
        <dbReference type="ARBA" id="ARBA00022908"/>
    </source>
</evidence>
<dbReference type="GO" id="GO:0003964">
    <property type="term" value="F:RNA-directed DNA polymerase activity"/>
    <property type="evidence" value="ECO:0007669"/>
    <property type="project" value="UniProtKB-KW"/>
</dbReference>
<sequence>MTTRRQAGDNIHTIVPDPAAILRAGNLARRRQHQLDNLERHRQEALAAQQARIASRTAAERAAIAGTPPQPTPVRPSYPTQSGSSNNPIPTAPPSPIHSVEGLRDPCSHTPSPTPTATGRSTSMPPGSSTTIPEIKVQQPGATEGDPPLKNSHKAKEETGDATEELSTKDYLRLLIYIRGEDNSVANALSRKVPGSNEPIQPADVACVAAIAELGTTLSAALTAQVKEGYTSEPFCQSLRGVLPLHKDCAKHDGLLFIHGRLVIPNSPDLRQNLITEAHHRLGHLGYLKTVTKLRQEFFWPQMARDVAQTVQECSVCQRTKAPTTATPGQMLTPSFPRVPLQDLAVDFVGPLKSSGSYDILLTCICRLSGFTCIIPCLQTDTAEKTAAQFFAAFHMTSSFHPQADGQSERTNKTVGQILQLYTYKRQSRWLEALPAMEFAINSAINVATGVSPFELLFGCKAGLFPTTTSVPNSPATLATWLKQREGSWLDARDTLISSQIWQAIQHNKKHRPRATIKPDSWVLLDTADWRGQHTGGTNKLKEQYDGPYRVIRVFNEGQSVVLELPDGDKRHPTLHISKLKPYYTGDDDALVEPQKVWTNEEDRFVLKKVQKIVKENPGKKNQLSFVHLRNLLNGVTLPGGNYSAKTRSNGVTLDPLAPVDNSDTVQLEPIVNHDNNKKEATEQKPKKSVSNNAASHKHKKDDATTFNSVINNSIGQPGSSIATKGPVQEALPSLNVPLEKPSHGKRLKLKLSAPPPRRSLRKEA</sequence>
<dbReference type="GO" id="GO:0046872">
    <property type="term" value="F:metal ion binding"/>
    <property type="evidence" value="ECO:0007669"/>
    <property type="project" value="UniProtKB-KW"/>
</dbReference>
<comment type="caution">
    <text evidence="14">The sequence shown here is derived from an EMBL/GenBank/DDBJ whole genome shotgun (WGS) entry which is preliminary data.</text>
</comment>
<keyword evidence="8" id="KW-0548">Nucleotidyltransferase</keyword>
<keyword evidence="10" id="KW-0233">DNA recombination</keyword>
<evidence type="ECO:0000313" key="15">
    <source>
        <dbReference type="Proteomes" id="UP000235388"/>
    </source>
</evidence>
<keyword evidence="15" id="KW-1185">Reference proteome</keyword>
<keyword evidence="9" id="KW-0238">DNA-binding</keyword>
<feature type="compositionally biased region" description="Polar residues" evidence="11">
    <location>
        <begin position="109"/>
        <end position="132"/>
    </location>
</feature>
<feature type="domain" description="Tf2-1-like SH3-like" evidence="13">
    <location>
        <begin position="522"/>
        <end position="583"/>
    </location>
</feature>
<dbReference type="Proteomes" id="UP000235388">
    <property type="component" value="Unassembled WGS sequence"/>
</dbReference>
<dbReference type="SUPFAM" id="SSF53098">
    <property type="entry name" value="Ribonuclease H-like"/>
    <property type="match status" value="1"/>
</dbReference>
<dbReference type="InterPro" id="IPR012337">
    <property type="entry name" value="RNaseH-like_sf"/>
</dbReference>
<evidence type="ECO:0000259" key="13">
    <source>
        <dbReference type="Pfam" id="PF24626"/>
    </source>
</evidence>
<dbReference type="PANTHER" id="PTHR37984">
    <property type="entry name" value="PROTEIN CBG26694"/>
    <property type="match status" value="1"/>
</dbReference>
<evidence type="ECO:0000259" key="12">
    <source>
        <dbReference type="Pfam" id="PF17921"/>
    </source>
</evidence>
<dbReference type="OrthoDB" id="3268967at2759"/>
<dbReference type="InterPro" id="IPR056924">
    <property type="entry name" value="SH3_Tf2-1"/>
</dbReference>
<evidence type="ECO:0000256" key="2">
    <source>
        <dbReference type="ARBA" id="ARBA00022723"/>
    </source>
</evidence>
<evidence type="ECO:0000256" key="3">
    <source>
        <dbReference type="ARBA" id="ARBA00022750"/>
    </source>
</evidence>
<keyword evidence="4" id="KW-0378">Hydrolase</keyword>
<dbReference type="GO" id="GO:0006310">
    <property type="term" value="P:DNA recombination"/>
    <property type="evidence" value="ECO:0007669"/>
    <property type="project" value="UniProtKB-KW"/>
</dbReference>
<keyword evidence="8" id="KW-0239">DNA-directed DNA polymerase</keyword>
<evidence type="ECO:0000256" key="10">
    <source>
        <dbReference type="ARBA" id="ARBA00023172"/>
    </source>
</evidence>
<keyword evidence="3" id="KW-0064">Aspartyl protease</keyword>
<feature type="compositionally biased region" description="Basic and acidic residues" evidence="11">
    <location>
        <begin position="675"/>
        <end position="686"/>
    </location>
</feature>
<name>A0A2N5S2L3_9BASI</name>
<dbReference type="Gene3D" id="1.10.340.70">
    <property type="match status" value="1"/>
</dbReference>
<dbReference type="GO" id="GO:0003887">
    <property type="term" value="F:DNA-directed DNA polymerase activity"/>
    <property type="evidence" value="ECO:0007669"/>
    <property type="project" value="UniProtKB-KW"/>
</dbReference>
<dbReference type="GO" id="GO:0006508">
    <property type="term" value="P:proteolysis"/>
    <property type="evidence" value="ECO:0007669"/>
    <property type="project" value="UniProtKB-KW"/>
</dbReference>
<dbReference type="InterPro" id="IPR041588">
    <property type="entry name" value="Integrase_H2C2"/>
</dbReference>
<keyword evidence="5" id="KW-0460">Magnesium</keyword>
<evidence type="ECO:0000256" key="8">
    <source>
        <dbReference type="ARBA" id="ARBA00022932"/>
    </source>
</evidence>
<evidence type="ECO:0000256" key="4">
    <source>
        <dbReference type="ARBA" id="ARBA00022801"/>
    </source>
</evidence>
<protein>
    <submittedName>
        <fullName evidence="14">Uncharacterized protein</fullName>
    </submittedName>
</protein>
<proteinExistence type="predicted"/>
<dbReference type="GO" id="GO:0003677">
    <property type="term" value="F:DNA binding"/>
    <property type="evidence" value="ECO:0007669"/>
    <property type="project" value="UniProtKB-KW"/>
</dbReference>
<dbReference type="FunFam" id="1.10.340.70:FF:000001">
    <property type="entry name" value="Retrovirus-related Pol polyprotein from transposon gypsy-like Protein"/>
    <property type="match status" value="1"/>
</dbReference>
<feature type="region of interest" description="Disordered" evidence="11">
    <location>
        <begin position="671"/>
        <end position="765"/>
    </location>
</feature>
<accession>A0A2N5S2L3</accession>
<dbReference type="GO" id="GO:0004190">
    <property type="term" value="F:aspartic-type endopeptidase activity"/>
    <property type="evidence" value="ECO:0007669"/>
    <property type="project" value="UniProtKB-KW"/>
</dbReference>
<keyword evidence="2" id="KW-0479">Metal-binding</keyword>
<dbReference type="InterPro" id="IPR036397">
    <property type="entry name" value="RNaseH_sf"/>
</dbReference>
<dbReference type="Gene3D" id="3.30.420.10">
    <property type="entry name" value="Ribonuclease H-like superfamily/Ribonuclease H"/>
    <property type="match status" value="2"/>
</dbReference>
<dbReference type="EMBL" id="PGCJ01001225">
    <property type="protein sequence ID" value="PLW07454.1"/>
    <property type="molecule type" value="Genomic_DNA"/>
</dbReference>
<dbReference type="AlphaFoldDB" id="A0A2N5S2L3"/>
<keyword evidence="7" id="KW-0695">RNA-directed DNA polymerase</keyword>
<gene>
    <name evidence="14" type="ORF">PCANC_26790</name>
</gene>
<dbReference type="PANTHER" id="PTHR37984:SF5">
    <property type="entry name" value="PROTEIN NYNRIN-LIKE"/>
    <property type="match status" value="1"/>
</dbReference>
<feature type="domain" description="Integrase zinc-binding" evidence="12">
    <location>
        <begin position="268"/>
        <end position="322"/>
    </location>
</feature>
<dbReference type="Pfam" id="PF24626">
    <property type="entry name" value="SH3_Tf2-1"/>
    <property type="match status" value="1"/>
</dbReference>
<feature type="compositionally biased region" description="Polar residues" evidence="11">
    <location>
        <begin position="705"/>
        <end position="723"/>
    </location>
</feature>
<evidence type="ECO:0000256" key="7">
    <source>
        <dbReference type="ARBA" id="ARBA00022918"/>
    </source>
</evidence>
<dbReference type="STRING" id="200324.A0A2N5S2L3"/>
<keyword evidence="1" id="KW-0645">Protease</keyword>
<feature type="compositionally biased region" description="Polar residues" evidence="11">
    <location>
        <begin position="78"/>
        <end position="89"/>
    </location>
</feature>
<feature type="compositionally biased region" description="Low complexity" evidence="11">
    <location>
        <begin position="51"/>
        <end position="65"/>
    </location>
</feature>
<keyword evidence="8" id="KW-0808">Transferase</keyword>
<evidence type="ECO:0000313" key="14">
    <source>
        <dbReference type="EMBL" id="PLW07454.1"/>
    </source>
</evidence>
<dbReference type="InterPro" id="IPR050951">
    <property type="entry name" value="Retrovirus_Pol_polyprotein"/>
</dbReference>
<evidence type="ECO:0000256" key="5">
    <source>
        <dbReference type="ARBA" id="ARBA00022842"/>
    </source>
</evidence>
<feature type="region of interest" description="Disordered" evidence="11">
    <location>
        <begin position="39"/>
        <end position="164"/>
    </location>
</feature>
<keyword evidence="6" id="KW-0229">DNA integration</keyword>
<evidence type="ECO:0000256" key="1">
    <source>
        <dbReference type="ARBA" id="ARBA00022670"/>
    </source>
</evidence>